<reference evidence="1 2" key="1">
    <citation type="submission" date="2018-03" db="EMBL/GenBank/DDBJ databases">
        <title>Genomic Encyclopedia of Archaeal and Bacterial Type Strains, Phase II (KMG-II): from individual species to whole genera.</title>
        <authorList>
            <person name="Goeker M."/>
        </authorList>
    </citation>
    <scope>NUCLEOTIDE SEQUENCE [LARGE SCALE GENOMIC DNA]</scope>
    <source>
        <strain evidence="1 2">DSM 18107</strain>
    </source>
</reference>
<dbReference type="EMBL" id="PYGK01000003">
    <property type="protein sequence ID" value="PSL33315.1"/>
    <property type="molecule type" value="Genomic_DNA"/>
</dbReference>
<keyword evidence="2" id="KW-1185">Reference proteome</keyword>
<sequence>MINNMTDENDSFRWKISKNGIRSVAFVNIEVFPNPQGRNEIEEHYSGKGFVSQGYMEEIPAIGYDSWKLAARNGLQYAFSLITTHWTVRIHKIEGRSVTDTNPTVVGYTVLLAFLDKIGFRIDREQTDMFEAFVLNSWTKPYKELIPDFFNLSYMEYQ</sequence>
<dbReference type="Proteomes" id="UP000240978">
    <property type="component" value="Unassembled WGS sequence"/>
</dbReference>
<dbReference type="AlphaFoldDB" id="A0A2P8GH95"/>
<name>A0A2P8GH95_9BACT</name>
<comment type="caution">
    <text evidence="1">The sequence shown here is derived from an EMBL/GenBank/DDBJ whole genome shotgun (WGS) entry which is preliminary data.</text>
</comment>
<gene>
    <name evidence="1" type="ORF">CLV42_103298</name>
</gene>
<organism evidence="1 2">
    <name type="scientific">Chitinophaga ginsengisoli</name>
    <dbReference type="NCBI Taxonomy" id="363837"/>
    <lineage>
        <taxon>Bacteria</taxon>
        <taxon>Pseudomonadati</taxon>
        <taxon>Bacteroidota</taxon>
        <taxon>Chitinophagia</taxon>
        <taxon>Chitinophagales</taxon>
        <taxon>Chitinophagaceae</taxon>
        <taxon>Chitinophaga</taxon>
    </lineage>
</organism>
<dbReference type="OrthoDB" id="1361328at2"/>
<evidence type="ECO:0000313" key="2">
    <source>
        <dbReference type="Proteomes" id="UP000240978"/>
    </source>
</evidence>
<evidence type="ECO:0000313" key="1">
    <source>
        <dbReference type="EMBL" id="PSL33315.1"/>
    </source>
</evidence>
<accession>A0A2P8GH95</accession>
<protein>
    <submittedName>
        <fullName evidence="1">Uncharacterized protein</fullName>
    </submittedName>
</protein>
<dbReference type="RefSeq" id="WP_106601634.1">
    <property type="nucleotide sequence ID" value="NZ_PYGK01000003.1"/>
</dbReference>
<proteinExistence type="predicted"/>